<feature type="compositionally biased region" description="Low complexity" evidence="4">
    <location>
        <begin position="844"/>
        <end position="857"/>
    </location>
</feature>
<feature type="region of interest" description="Disordered" evidence="4">
    <location>
        <begin position="1"/>
        <end position="214"/>
    </location>
</feature>
<feature type="region of interest" description="Disordered" evidence="4">
    <location>
        <begin position="432"/>
        <end position="457"/>
    </location>
</feature>
<feature type="compositionally biased region" description="Polar residues" evidence="4">
    <location>
        <begin position="778"/>
        <end position="794"/>
    </location>
</feature>
<evidence type="ECO:0000256" key="3">
    <source>
        <dbReference type="ARBA" id="ARBA00023242"/>
    </source>
</evidence>
<evidence type="ECO:0000259" key="5">
    <source>
        <dbReference type="Pfam" id="PF11502"/>
    </source>
</evidence>
<feature type="compositionally biased region" description="Polar residues" evidence="4">
    <location>
        <begin position="870"/>
        <end position="895"/>
    </location>
</feature>
<sequence length="1555" mass="162520">MIKDEKDRNEKPGSDAGSKGDVAVTVPPSQSCDAIPEEESGTESHGTVNVNGVEEGEVVKKNGATNTNTMSSCVHEPLLGSSNVGGGGGGSVSMGSIHTPSSATGAGSGPGDLCLLETAQEVSKPDESNTQDKPPSCGSMKGDVNGSNNTSQEFTPGFNSDMHPGSPCTAGRRKGAGKMSQGSNTPAERGKGQEGDTYCTQTTERKGTRDPCEGALPINMPMSSTTGPPPNGVQPLPSNVINKQPGTMEAQYMQQQSQIFVFSTNLANKSAEAVLQASAIYSFLDPSVLVGAEGYCGQLQSHATLITLPTTILQNRGNLLMSRRSIISGRRCVQSCVGKGRKNFGWSVLATLVAVGQKDVLATQVAVEHEVLRWGGRVMVPATLVVWPPSEPIERVRIGAEYSVELFSEGSENMKCGGAQAVERLVAASCASAEERRKGRTSTNTMSNMGPTSNQMMQPQPCASNILPGCPVSNPLMHGGPMRVPSGGMESPCMMSGSPNPNTMLSGGGGHHSPNIAQTNPGGMLTDMVGSPSMNLQPSLTGVKVPDENLTPQQRQHREEQLATIRKMQQMLFPEHQSSLPEGGTMCQQPEMLIHSMGPMMNMNPALGPNGGMMNQKNLVMGGMGGPNPITPTSVAAQIEWQKLQHQFYEDRKKKGPSSVGMVGSSCSQSLGSPAGSSVVAAGQPMGMGPRGSGCMGPRTQGPPPPYHQTTRSASVPTAMPSPSPSSPNNPTSNLSLPSPRATSALNSPADPNRPPFGSTSGRLVGPGPSPTGMHCTSLDSPNASRPINSSNPGTPLSTHLSPSSTRKEGGQGGSDFSTLSQSLSVPLPTQQPPVDGMFCRTLQSLAQQKQQQQPNQGVKEPNLMPVPSPQQIQYLNTFEGQELTIQKQPNTSLKETGVRSPSLPPLSMDSNLPTTTSDVPSSNRISGPGTPLTPNSLDVGPRFSSTSGESNRFPVPSPHTPTATQNDAKTQQQQPQQPPPQQHRYSGPSPQNQGPCTPGLESTNKPPTTEVVQRFHSSSPQTDGMGPPRIPNSGNGPNSTSPVINNQTQNFMQQTNPSMTGMKVPPQFLDISPSGNSVPPVDGSPTGSGSFPCVRSENVPLNPNTGGIICNGKTSHFDPITSMAQMSQQLANSVANSPNGQNPALMSGLGVGPGVLGMMPYNPGVHHMQMNEMGNCPGLNDPQVGPSTFGGMPLQNAAPHSYSPNSSVGVMVSQCTGGVNTTPSMNQPIVHTNSSASPKPNNMMMSMVPSRGLSPYSASPVPQRMMGRQTGPNLYSGANVQVKASAPNTINYLPTKPQSGGNSCPRNPPSLDFLRFANPLSNLDSKVPTHNLQYFPNNGQPNVSGMGNMNMPMNRSNGVVVGMSPQMGGMPGPNCGPVTNSLGGHIGNMNGPMMGPNGPMVGMSMPMPGGMAMGPNQGPGMAPMRGGPGMPQMRPGMMRMQQMGGPMYGVPPNPGQQVGDQIYGPGPGNTPNSQMFVPGSKSSPLSLGGAPDASQPLPPSMGQSNTFKNSTFIGPTTADPNYAQQFHNFQQQLYATNTRSQMNNPPHQSFFVSK</sequence>
<feature type="compositionally biased region" description="Low complexity" evidence="4">
    <location>
        <begin position="795"/>
        <end position="805"/>
    </location>
</feature>
<feature type="compositionally biased region" description="Polar residues" evidence="4">
    <location>
        <begin position="441"/>
        <end position="457"/>
    </location>
</feature>
<feature type="compositionally biased region" description="Polar residues" evidence="4">
    <location>
        <begin position="961"/>
        <end position="971"/>
    </location>
</feature>
<evidence type="ECO:0000313" key="6">
    <source>
        <dbReference type="EMBL" id="CAD7264254.1"/>
    </source>
</evidence>
<evidence type="ECO:0000256" key="1">
    <source>
        <dbReference type="ARBA" id="ARBA00004123"/>
    </source>
</evidence>
<feature type="compositionally biased region" description="Basic and acidic residues" evidence="4">
    <location>
        <begin position="203"/>
        <end position="212"/>
    </location>
</feature>
<feature type="compositionally biased region" description="Gly residues" evidence="4">
    <location>
        <begin position="83"/>
        <end position="92"/>
    </location>
</feature>
<accession>A0A7R9G3I0</accession>
<comment type="similarity">
    <text evidence="2">Belongs to the BCL9 family.</text>
</comment>
<comment type="subcellular location">
    <subcellularLocation>
        <location evidence="1">Nucleus</location>
    </subcellularLocation>
</comment>
<feature type="compositionally biased region" description="Polar residues" evidence="4">
    <location>
        <begin position="1033"/>
        <end position="1045"/>
    </location>
</feature>
<keyword evidence="3" id="KW-0539">Nucleus</keyword>
<feature type="compositionally biased region" description="Polar residues" evidence="4">
    <location>
        <begin position="909"/>
        <end position="926"/>
    </location>
</feature>
<feature type="compositionally biased region" description="Polar residues" evidence="4">
    <location>
        <begin position="1502"/>
        <end position="1519"/>
    </location>
</feature>
<feature type="region of interest" description="Disordered" evidence="4">
    <location>
        <begin position="1223"/>
        <end position="1242"/>
    </location>
</feature>
<feature type="compositionally biased region" description="Polar residues" evidence="4">
    <location>
        <begin position="145"/>
        <end position="158"/>
    </location>
</feature>
<dbReference type="GO" id="GO:0005634">
    <property type="term" value="C:nucleus"/>
    <property type="evidence" value="ECO:0007669"/>
    <property type="project" value="UniProtKB-SubCell"/>
</dbReference>
<feature type="region of interest" description="Disordered" evidence="4">
    <location>
        <begin position="652"/>
        <end position="1046"/>
    </location>
</feature>
<feature type="compositionally biased region" description="Low complexity" evidence="4">
    <location>
        <begin position="729"/>
        <end position="740"/>
    </location>
</feature>
<feature type="region of interest" description="Disordered" evidence="4">
    <location>
        <begin position="1463"/>
        <end position="1519"/>
    </location>
</feature>
<feature type="domain" description="B-cell lymphoma 9 beta-catenin binding" evidence="5">
    <location>
        <begin position="549"/>
        <end position="581"/>
    </location>
</feature>
<organism evidence="6">
    <name type="scientific">Timema shepardi</name>
    <name type="common">Walking stick</name>
    <dbReference type="NCBI Taxonomy" id="629360"/>
    <lineage>
        <taxon>Eukaryota</taxon>
        <taxon>Metazoa</taxon>
        <taxon>Ecdysozoa</taxon>
        <taxon>Arthropoda</taxon>
        <taxon>Hexapoda</taxon>
        <taxon>Insecta</taxon>
        <taxon>Pterygota</taxon>
        <taxon>Neoptera</taxon>
        <taxon>Polyneoptera</taxon>
        <taxon>Phasmatodea</taxon>
        <taxon>Timematodea</taxon>
        <taxon>Timematoidea</taxon>
        <taxon>Timematidae</taxon>
        <taxon>Timema</taxon>
    </lineage>
</organism>
<feature type="compositionally biased region" description="Low complexity" evidence="4">
    <location>
        <begin position="1479"/>
        <end position="1490"/>
    </location>
</feature>
<feature type="compositionally biased region" description="Low complexity" evidence="4">
    <location>
        <begin position="93"/>
        <end position="105"/>
    </location>
</feature>
<protein>
    <recommendedName>
        <fullName evidence="5">B-cell lymphoma 9 beta-catenin binding domain-containing protein</fullName>
    </recommendedName>
</protein>
<feature type="compositionally biased region" description="Basic and acidic residues" evidence="4">
    <location>
        <begin position="1"/>
        <end position="13"/>
    </location>
</feature>
<feature type="compositionally biased region" description="Polar residues" evidence="4">
    <location>
        <begin position="665"/>
        <end position="676"/>
    </location>
</feature>
<reference evidence="6" key="1">
    <citation type="submission" date="2020-11" db="EMBL/GenBank/DDBJ databases">
        <authorList>
            <person name="Tran Van P."/>
        </authorList>
    </citation>
    <scope>NUCLEOTIDE SEQUENCE</scope>
</reference>
<dbReference type="EMBL" id="OC004237">
    <property type="protein sequence ID" value="CAD7264254.1"/>
    <property type="molecule type" value="Genomic_DNA"/>
</dbReference>
<dbReference type="InterPro" id="IPR024670">
    <property type="entry name" value="BCL9_beta-catenin-bd_dom"/>
</dbReference>
<evidence type="ECO:0000256" key="2">
    <source>
        <dbReference type="ARBA" id="ARBA00009200"/>
    </source>
</evidence>
<feature type="compositionally biased region" description="Polar residues" evidence="4">
    <location>
        <begin position="815"/>
        <end position="829"/>
    </location>
</feature>
<name>A0A7R9G3I0_TIMSH</name>
<dbReference type="Pfam" id="PF11502">
    <property type="entry name" value="BCL9"/>
    <property type="match status" value="1"/>
</dbReference>
<feature type="compositionally biased region" description="Polar residues" evidence="4">
    <location>
        <begin position="989"/>
        <end position="1023"/>
    </location>
</feature>
<proteinExistence type="inferred from homology"/>
<evidence type="ECO:0000256" key="4">
    <source>
        <dbReference type="SAM" id="MobiDB-lite"/>
    </source>
</evidence>
<gene>
    <name evidence="6" type="ORF">TSIB3V08_LOCUS8311</name>
</gene>